<dbReference type="EMBL" id="CP001336">
    <property type="protein sequence ID" value="ACL19585.1"/>
    <property type="molecule type" value="Genomic_DNA"/>
</dbReference>
<evidence type="ECO:0000313" key="3">
    <source>
        <dbReference type="Proteomes" id="UP000007726"/>
    </source>
</evidence>
<name>B8FP60_DESHD</name>
<dbReference type="RefSeq" id="WP_015943495.1">
    <property type="nucleotide sequence ID" value="NC_011830.1"/>
</dbReference>
<feature type="domain" description="Reverse transcriptase" evidence="1">
    <location>
        <begin position="69"/>
        <end position="367"/>
    </location>
</feature>
<dbReference type="Pfam" id="PF00078">
    <property type="entry name" value="RVT_1"/>
    <property type="match status" value="1"/>
</dbReference>
<protein>
    <submittedName>
        <fullName evidence="2">RNA-directed DNA polymerase</fullName>
        <ecNumber evidence="2">2.7.7.49</ecNumber>
    </submittedName>
</protein>
<dbReference type="Proteomes" id="UP000007726">
    <property type="component" value="Chromosome"/>
</dbReference>
<dbReference type="AlphaFoldDB" id="B8FP60"/>
<dbReference type="PROSITE" id="PS50878">
    <property type="entry name" value="RT_POL"/>
    <property type="match status" value="1"/>
</dbReference>
<keyword evidence="2" id="KW-0548">Nucleotidyltransferase</keyword>
<accession>B8FP60</accession>
<dbReference type="EC" id="2.7.7.49" evidence="2"/>
<dbReference type="PANTHER" id="PTHR34047">
    <property type="entry name" value="NUCLEAR INTRON MATURASE 1, MITOCHONDRIAL-RELATED"/>
    <property type="match status" value="1"/>
</dbReference>
<proteinExistence type="predicted"/>
<dbReference type="Pfam" id="PF21368">
    <property type="entry name" value="AI2M-like_HNH"/>
    <property type="match status" value="1"/>
</dbReference>
<keyword evidence="2" id="KW-0695">RNA-directed DNA polymerase</keyword>
<reference evidence="2 3" key="1">
    <citation type="journal article" date="2012" name="BMC Microbiol.">
        <title>Genome sequence of Desulfitobacterium hafniense DCB-2, a Gram-positive anaerobe capable of dehalogenation and metal reduction.</title>
        <authorList>
            <person name="Kim S.H."/>
            <person name="Harzman C."/>
            <person name="Davis J.K."/>
            <person name="Hutcheson R."/>
            <person name="Broderick J.B."/>
            <person name="Marsh T.L."/>
            <person name="Tiedje J.M."/>
        </authorList>
    </citation>
    <scope>NUCLEOTIDE SEQUENCE [LARGE SCALE GENOMIC DNA]</scope>
    <source>
        <strain evidence="3">DSM 10664 / DCB-2</strain>
    </source>
</reference>
<organism evidence="2 3">
    <name type="scientific">Desulfitobacterium hafniense (strain DSM 10664 / DCB-2)</name>
    <dbReference type="NCBI Taxonomy" id="272564"/>
    <lineage>
        <taxon>Bacteria</taxon>
        <taxon>Bacillati</taxon>
        <taxon>Bacillota</taxon>
        <taxon>Clostridia</taxon>
        <taxon>Eubacteriales</taxon>
        <taxon>Desulfitobacteriaceae</taxon>
        <taxon>Desulfitobacterium</taxon>
    </lineage>
</organism>
<keyword evidence="2" id="KW-0808">Transferase</keyword>
<evidence type="ECO:0000259" key="1">
    <source>
        <dbReference type="PROSITE" id="PS50878"/>
    </source>
</evidence>
<dbReference type="InterPro" id="IPR043502">
    <property type="entry name" value="DNA/RNA_pol_sf"/>
</dbReference>
<dbReference type="InterPro" id="IPR051083">
    <property type="entry name" value="GrpII_Intron_Splice-Mob/Def"/>
</dbReference>
<evidence type="ECO:0000313" key="2">
    <source>
        <dbReference type="EMBL" id="ACL19585.1"/>
    </source>
</evidence>
<dbReference type="CDD" id="cd01651">
    <property type="entry name" value="RT_G2_intron"/>
    <property type="match status" value="1"/>
</dbReference>
<dbReference type="InterPro" id="IPR049030">
    <property type="entry name" value="AI2M-like_HNH"/>
</dbReference>
<dbReference type="Pfam" id="PF01348">
    <property type="entry name" value="Intron_maturas2"/>
    <property type="match status" value="1"/>
</dbReference>
<dbReference type="InterPro" id="IPR000477">
    <property type="entry name" value="RT_dom"/>
</dbReference>
<dbReference type="InterPro" id="IPR024937">
    <property type="entry name" value="Domain_X"/>
</dbReference>
<dbReference type="PANTHER" id="PTHR34047:SF8">
    <property type="entry name" value="PROTEIN YKFC"/>
    <property type="match status" value="1"/>
</dbReference>
<dbReference type="GO" id="GO:0006397">
    <property type="term" value="P:mRNA processing"/>
    <property type="evidence" value="ECO:0007669"/>
    <property type="project" value="InterPro"/>
</dbReference>
<gene>
    <name evidence="2" type="ordered locus">Dhaf_1533</name>
</gene>
<dbReference type="SUPFAM" id="SSF56672">
    <property type="entry name" value="DNA/RNA polymerases"/>
    <property type="match status" value="1"/>
</dbReference>
<dbReference type="KEGG" id="dhd:Dhaf_1533"/>
<dbReference type="GO" id="GO:0003964">
    <property type="term" value="F:RNA-directed DNA polymerase activity"/>
    <property type="evidence" value="ECO:0007669"/>
    <property type="project" value="UniProtKB-KW"/>
</dbReference>
<dbReference type="HOGENOM" id="CLU_013584_3_1_9"/>
<sequence length="607" mass="71070">MRSPQIVLENLQRQSQKQDYRFERLYRNLYNPDFYLLAYQKLYANNGAMTPGVDRTTLDGTGMERIESLIQSLKNRSYQPQPARRRYIPKKSGKGQRPLGIQAANDKLVQEVVRMLLESIYEPTFLDSSHGFRPNRSCHTALARMQRSFNGVKWFVEGDIKAYFDTIDHHMLVNILRRRIQDENFISLIWKFLRAGYLEDWQYNATYSGSPQGSGASPLLANLYLHELDLYMEEYKQRFDKGNRRQAGKDYGRAQRTHQYRKVKYDRLWLTLTDEEKKAAQREIRALRKRMLECPANDPMDGTYRRIQYVRYCDDFLVGIIGSKTDAEKVKADICRFLSDKLKLTLSPEKTLITHGQDKARFLGYDIAVCQDNTTRRTSRGQSRVHSGKVKLYVPKDKWVGKLREYGVLKVASDGNGKEKWTPQPRTDFMGLEPREIVNMYNAQLRGIYNYFRMANNASVLNKFHYVMKYSLYKTLAGKFRTTVSKINAKYSRDGAFIVEYMTKSGIRRVTFYQDGFPRIVAPLPANVDYQPEYVVNYEPKELFYRMKAARCELCGKEHVLVSSHQVKRLKDLTGSHPWERVMLKMRRKTLIVCNECHRAIHSVDSE</sequence>